<dbReference type="Proteomes" id="UP001596977">
    <property type="component" value="Unassembled WGS sequence"/>
</dbReference>
<sequence>MATELYDLTVPVFQRGFAALSAFLEKARAHADANGIAHAELLEARLYPDMHPLPYQVQRASDAAKFTIVRVGQVENVPMADEEKSFADLQDRIARTLALVATATPEGMNGREQATITIATPNRSFEMSGIDYVRGFVLPNFYFHLTTAYAILRMKGVPLGKMDFLGSV</sequence>
<dbReference type="InterPro" id="IPR034660">
    <property type="entry name" value="DinB/YfiT-like"/>
</dbReference>
<protein>
    <submittedName>
        <fullName evidence="1">DUF1993 family protein</fullName>
    </submittedName>
</protein>
<dbReference type="EMBL" id="JBHTJG010000002">
    <property type="protein sequence ID" value="MFD0945774.1"/>
    <property type="molecule type" value="Genomic_DNA"/>
</dbReference>
<dbReference type="Pfam" id="PF09351">
    <property type="entry name" value="DUF1993"/>
    <property type="match status" value="1"/>
</dbReference>
<reference evidence="2" key="1">
    <citation type="journal article" date="2019" name="Int. J. Syst. Evol. Microbiol.">
        <title>The Global Catalogue of Microorganisms (GCM) 10K type strain sequencing project: providing services to taxonomists for standard genome sequencing and annotation.</title>
        <authorList>
            <consortium name="The Broad Institute Genomics Platform"/>
            <consortium name="The Broad Institute Genome Sequencing Center for Infectious Disease"/>
            <person name="Wu L."/>
            <person name="Ma J."/>
        </authorList>
    </citation>
    <scope>NUCLEOTIDE SEQUENCE [LARGE SCALE GENOMIC DNA]</scope>
    <source>
        <strain evidence="2">CCUG 62982</strain>
    </source>
</reference>
<dbReference type="InterPro" id="IPR018531">
    <property type="entry name" value="DUF1993"/>
</dbReference>
<dbReference type="PANTHER" id="PTHR36922:SF1">
    <property type="entry name" value="DUF1993 DOMAIN-CONTAINING PROTEIN"/>
    <property type="match status" value="1"/>
</dbReference>
<keyword evidence="2" id="KW-1185">Reference proteome</keyword>
<dbReference type="PANTHER" id="PTHR36922">
    <property type="entry name" value="BLL2446 PROTEIN"/>
    <property type="match status" value="1"/>
</dbReference>
<gene>
    <name evidence="1" type="ORF">ACFQ1E_05435</name>
</gene>
<dbReference type="RefSeq" id="WP_264943421.1">
    <property type="nucleotide sequence ID" value="NZ_JAPDRA010000002.1"/>
</dbReference>
<dbReference type="SUPFAM" id="SSF109854">
    <property type="entry name" value="DinB/YfiT-like putative metalloenzymes"/>
    <property type="match status" value="1"/>
</dbReference>
<evidence type="ECO:0000313" key="2">
    <source>
        <dbReference type="Proteomes" id="UP001596977"/>
    </source>
</evidence>
<evidence type="ECO:0000313" key="1">
    <source>
        <dbReference type="EMBL" id="MFD0945774.1"/>
    </source>
</evidence>
<accession>A0ABW3H8Z9</accession>
<name>A0ABW3H8Z9_9SPHN</name>
<proteinExistence type="predicted"/>
<comment type="caution">
    <text evidence="1">The sequence shown here is derived from an EMBL/GenBank/DDBJ whole genome shotgun (WGS) entry which is preliminary data.</text>
</comment>
<organism evidence="1 2">
    <name type="scientific">Sphingomonas canadensis</name>
    <dbReference type="NCBI Taxonomy" id="1219257"/>
    <lineage>
        <taxon>Bacteria</taxon>
        <taxon>Pseudomonadati</taxon>
        <taxon>Pseudomonadota</taxon>
        <taxon>Alphaproteobacteria</taxon>
        <taxon>Sphingomonadales</taxon>
        <taxon>Sphingomonadaceae</taxon>
        <taxon>Sphingomonas</taxon>
    </lineage>
</organism>
<dbReference type="Gene3D" id="1.20.120.450">
    <property type="entry name" value="dinb family like domain"/>
    <property type="match status" value="1"/>
</dbReference>